<feature type="compositionally biased region" description="Polar residues" evidence="1">
    <location>
        <begin position="540"/>
        <end position="550"/>
    </location>
</feature>
<protein>
    <submittedName>
        <fullName evidence="3">Telomere length regulation protein</fullName>
    </submittedName>
</protein>
<feature type="compositionally biased region" description="Acidic residues" evidence="1">
    <location>
        <begin position="598"/>
        <end position="629"/>
    </location>
</feature>
<evidence type="ECO:0000256" key="1">
    <source>
        <dbReference type="SAM" id="MobiDB-lite"/>
    </source>
</evidence>
<feature type="compositionally biased region" description="Polar residues" evidence="1">
    <location>
        <begin position="476"/>
        <end position="485"/>
    </location>
</feature>
<dbReference type="eggNOG" id="ENOG502TG40">
    <property type="taxonomic scope" value="Eukaryota"/>
</dbReference>
<evidence type="ECO:0000313" key="2">
    <source>
        <dbReference type="Proteomes" id="UP000095282"/>
    </source>
</evidence>
<proteinExistence type="predicted"/>
<dbReference type="Proteomes" id="UP000095282">
    <property type="component" value="Unplaced"/>
</dbReference>
<dbReference type="AlphaFoldDB" id="A0A1I7UY45"/>
<feature type="region of interest" description="Disordered" evidence="1">
    <location>
        <begin position="476"/>
        <end position="500"/>
    </location>
</feature>
<evidence type="ECO:0000313" key="3">
    <source>
        <dbReference type="WBParaSite" id="Csp11.Scaffold630.g20501.t1"/>
    </source>
</evidence>
<feature type="region of interest" description="Disordered" evidence="1">
    <location>
        <begin position="583"/>
        <end position="629"/>
    </location>
</feature>
<accession>A0A1I7UY45</accession>
<name>A0A1I7UY45_9PELO</name>
<feature type="region of interest" description="Disordered" evidence="1">
    <location>
        <begin position="528"/>
        <end position="569"/>
    </location>
</feature>
<feature type="compositionally biased region" description="Basic and acidic residues" evidence="1">
    <location>
        <begin position="490"/>
        <end position="500"/>
    </location>
</feature>
<sequence>MVLNDSFSSLLSSPSSLRKANDSFNESFGDKTSLSPTSIFRYLQKEHDQISSVLRSCLPTTSQYQSSINELINLFERAEDQSSVEFQKLILSVFLKLTANILTVLRKPKHQPILYKMAQLIAVSIVPDLGPDNEIEEKSMKKWADRIAIECYIHLIDAPVVQLDRDFSIEGIVDDLGLASGRFQFVKSSIFFSARDMASQAAADTKIELESKFSLENLPDEHFLRLILWLCLRQKSILKDDGLLSSLFSRIPLTMTASEYVKSSECSQLDVKLYIISLSVVSSTTTETGMTVKSQLSVPSQLSLTKHQKDCWKAVVDACAGKPVAALSRLRTSQLIESVRLISDGAEDVRVLFEAWKHCLQPSATHDDNVHEAIQVVTEKYRNKMNSLLAYGEGYMSLDEVEKGDDVLGVDQNESFGNETFHSFATASEDYSSGNNSQFFSPLKNNRDSMLPSAVAQLIRDESIANTSHISTKSLIMTPTRSSAASAIDESSKKRSELSFERHQTVNISGDDEEDELEAALLESTKKHERSLLASKTPEKASTTPKTTLTPMKDAQTETDDAALSSEESSIISVRYTPKKDIKTKETPAPVFSQKDESEFEDEYDEDDEEDEYESDEEQVETENEEDDDCLLDESQMEDMLEQLLEATVISFRDIRMKKLGIETEKIQFENATDEEIVQKAQLKLEKINKDLSATYERIYKLSNPAVSTLITHTTTAVPTMQLIQSLETTSNTIGHDSKSCIGCQLVPE</sequence>
<reference evidence="3" key="1">
    <citation type="submission" date="2016-11" db="UniProtKB">
        <authorList>
            <consortium name="WormBaseParasite"/>
        </authorList>
    </citation>
    <scope>IDENTIFICATION</scope>
</reference>
<keyword evidence="2" id="KW-1185">Reference proteome</keyword>
<dbReference type="WBParaSite" id="Csp11.Scaffold630.g20501.t1">
    <property type="protein sequence ID" value="Csp11.Scaffold630.g20501.t1"/>
    <property type="gene ID" value="Csp11.Scaffold630.g20501"/>
</dbReference>
<organism evidence="2 3">
    <name type="scientific">Caenorhabditis tropicalis</name>
    <dbReference type="NCBI Taxonomy" id="1561998"/>
    <lineage>
        <taxon>Eukaryota</taxon>
        <taxon>Metazoa</taxon>
        <taxon>Ecdysozoa</taxon>
        <taxon>Nematoda</taxon>
        <taxon>Chromadorea</taxon>
        <taxon>Rhabditida</taxon>
        <taxon>Rhabditina</taxon>
        <taxon>Rhabditomorpha</taxon>
        <taxon>Rhabditoidea</taxon>
        <taxon>Rhabditidae</taxon>
        <taxon>Peloderinae</taxon>
        <taxon>Caenorhabditis</taxon>
    </lineage>
</organism>